<dbReference type="AlphaFoldDB" id="A0AAF0QI01"/>
<proteinExistence type="predicted"/>
<evidence type="ECO:0000313" key="1">
    <source>
        <dbReference type="EMBL" id="WMV22685.1"/>
    </source>
</evidence>
<keyword evidence="2" id="KW-1185">Reference proteome</keyword>
<evidence type="ECO:0000313" key="2">
    <source>
        <dbReference type="Proteomes" id="UP001234989"/>
    </source>
</evidence>
<sequence>ECSELVNTHIKFLAFDFLTLKPIPHESIIFSRKGRHLSRAEIMSIVVSRDFKSNRFIKFDIDDSIDCIPCII</sequence>
<name>A0AAF0QI01_SOLVR</name>
<dbReference type="Proteomes" id="UP001234989">
    <property type="component" value="Chromosome 4"/>
</dbReference>
<dbReference type="Gene3D" id="2.40.50.140">
    <property type="entry name" value="Nucleic acid-binding proteins"/>
    <property type="match status" value="1"/>
</dbReference>
<reference evidence="1" key="1">
    <citation type="submission" date="2023-08" db="EMBL/GenBank/DDBJ databases">
        <title>A de novo genome assembly of Solanum verrucosum Schlechtendal, a Mexican diploid species geographically isolated from the other diploid A-genome species in potato relatives.</title>
        <authorList>
            <person name="Hosaka K."/>
        </authorList>
    </citation>
    <scope>NUCLEOTIDE SEQUENCE</scope>
    <source>
        <tissue evidence="1">Young leaves</tissue>
    </source>
</reference>
<gene>
    <name evidence="1" type="ORF">MTR67_016070</name>
</gene>
<dbReference type="InterPro" id="IPR012340">
    <property type="entry name" value="NA-bd_OB-fold"/>
</dbReference>
<accession>A0AAF0QI01</accession>
<dbReference type="EMBL" id="CP133615">
    <property type="protein sequence ID" value="WMV22685.1"/>
    <property type="molecule type" value="Genomic_DNA"/>
</dbReference>
<feature type="non-terminal residue" evidence="1">
    <location>
        <position position="1"/>
    </location>
</feature>
<organism evidence="1 2">
    <name type="scientific">Solanum verrucosum</name>
    <dbReference type="NCBI Taxonomy" id="315347"/>
    <lineage>
        <taxon>Eukaryota</taxon>
        <taxon>Viridiplantae</taxon>
        <taxon>Streptophyta</taxon>
        <taxon>Embryophyta</taxon>
        <taxon>Tracheophyta</taxon>
        <taxon>Spermatophyta</taxon>
        <taxon>Magnoliopsida</taxon>
        <taxon>eudicotyledons</taxon>
        <taxon>Gunneridae</taxon>
        <taxon>Pentapetalae</taxon>
        <taxon>asterids</taxon>
        <taxon>lamiids</taxon>
        <taxon>Solanales</taxon>
        <taxon>Solanaceae</taxon>
        <taxon>Solanoideae</taxon>
        <taxon>Solaneae</taxon>
        <taxon>Solanum</taxon>
    </lineage>
</organism>
<protein>
    <submittedName>
        <fullName evidence="1">Uncharacterized protein</fullName>
    </submittedName>
</protein>